<dbReference type="GO" id="GO:0008168">
    <property type="term" value="F:methyltransferase activity"/>
    <property type="evidence" value="ECO:0007669"/>
    <property type="project" value="UniProtKB-KW"/>
</dbReference>
<dbReference type="SUPFAM" id="SSF53335">
    <property type="entry name" value="S-adenosyl-L-methionine-dependent methyltransferases"/>
    <property type="match status" value="1"/>
</dbReference>
<evidence type="ECO:0000256" key="1">
    <source>
        <dbReference type="ARBA" id="ARBA00022603"/>
    </source>
</evidence>
<dbReference type="InterPro" id="IPR029063">
    <property type="entry name" value="SAM-dependent_MTases_sf"/>
</dbReference>
<dbReference type="GO" id="GO:0032259">
    <property type="term" value="P:methylation"/>
    <property type="evidence" value="ECO:0007669"/>
    <property type="project" value="UniProtKB-KW"/>
</dbReference>
<reference evidence="5 6" key="1">
    <citation type="journal article" date="2023" name="G3 (Bethesda)">
        <title>A chromosome-length genome assembly and annotation of blackberry (Rubus argutus, cv. 'Hillquist').</title>
        <authorList>
            <person name="Bruna T."/>
            <person name="Aryal R."/>
            <person name="Dudchenko O."/>
            <person name="Sargent D.J."/>
            <person name="Mead D."/>
            <person name="Buti M."/>
            <person name="Cavallini A."/>
            <person name="Hytonen T."/>
            <person name="Andres J."/>
            <person name="Pham M."/>
            <person name="Weisz D."/>
            <person name="Mascagni F."/>
            <person name="Usai G."/>
            <person name="Natali L."/>
            <person name="Bassil N."/>
            <person name="Fernandez G.E."/>
            <person name="Lomsadze A."/>
            <person name="Armour M."/>
            <person name="Olukolu B."/>
            <person name="Poorten T."/>
            <person name="Britton C."/>
            <person name="Davik J."/>
            <person name="Ashrafi H."/>
            <person name="Aiden E.L."/>
            <person name="Borodovsky M."/>
            <person name="Worthington M."/>
        </authorList>
    </citation>
    <scope>NUCLEOTIDE SEQUENCE [LARGE SCALE GENOMIC DNA]</scope>
    <source>
        <strain evidence="5">PI 553951</strain>
    </source>
</reference>
<sequence length="361" mass="40533">MAAENTSKVCEAHPMTGGDGPNSYAKNFTLQRGGLDVSKELVRKAIAEKLDGEILHSNTFRIADLGCSVGPNTFLAIENILEGVEFKYKSQGMNSQFPEFHVFFNDHTSNDFNMLFKTLPQNRRYYAAGVPGSFYGRLFPDASIHLAHSSYAIQWLSRVPKAVVDSKSPAWNKGRIHYSNSTDEVIRSYETQYTEDMKCFLQDRAQEIVYGGLMVLTFPVRPDGTPHSDAPTNVIFQLLGSSLMDLVRKGVVKEEKVDSFNIPVYTMSPQELVAVVEQNGCFSMEIMVDMPLLLVHDPILMAQLRASHLRAGMREDLKHQFGEEVLDELFDVYRKKCEEHASAVDPGKTVNLVVVLRRKGD</sequence>
<accession>A0AAW1XT45</accession>
<dbReference type="GO" id="GO:0046872">
    <property type="term" value="F:metal ion binding"/>
    <property type="evidence" value="ECO:0007669"/>
    <property type="project" value="UniProtKB-KW"/>
</dbReference>
<keyword evidence="4" id="KW-0460">Magnesium</keyword>
<dbReference type="Pfam" id="PF03492">
    <property type="entry name" value="Methyltransf_7"/>
    <property type="match status" value="1"/>
</dbReference>
<dbReference type="AlphaFoldDB" id="A0AAW1XT45"/>
<dbReference type="Gene3D" id="1.10.1200.270">
    <property type="entry name" value="Methyltransferase, alpha-helical capping domain"/>
    <property type="match status" value="1"/>
</dbReference>
<evidence type="ECO:0000256" key="2">
    <source>
        <dbReference type="ARBA" id="ARBA00022679"/>
    </source>
</evidence>
<evidence type="ECO:0008006" key="7">
    <source>
        <dbReference type="Google" id="ProtNLM"/>
    </source>
</evidence>
<dbReference type="PANTHER" id="PTHR31009">
    <property type="entry name" value="S-ADENOSYL-L-METHIONINE:CARBOXYL METHYLTRANSFERASE FAMILY PROTEIN"/>
    <property type="match status" value="1"/>
</dbReference>
<dbReference type="InterPro" id="IPR005299">
    <property type="entry name" value="MeTrfase_7"/>
</dbReference>
<dbReference type="Gene3D" id="3.40.50.150">
    <property type="entry name" value="Vaccinia Virus protein VP39"/>
    <property type="match status" value="1"/>
</dbReference>
<evidence type="ECO:0000313" key="5">
    <source>
        <dbReference type="EMBL" id="KAK9939987.1"/>
    </source>
</evidence>
<protein>
    <recommendedName>
        <fullName evidence="7">Loganate O-methyltransferase</fullName>
    </recommendedName>
</protein>
<comment type="caution">
    <text evidence="5">The sequence shown here is derived from an EMBL/GenBank/DDBJ whole genome shotgun (WGS) entry which is preliminary data.</text>
</comment>
<organism evidence="5 6">
    <name type="scientific">Rubus argutus</name>
    <name type="common">Southern blackberry</name>
    <dbReference type="NCBI Taxonomy" id="59490"/>
    <lineage>
        <taxon>Eukaryota</taxon>
        <taxon>Viridiplantae</taxon>
        <taxon>Streptophyta</taxon>
        <taxon>Embryophyta</taxon>
        <taxon>Tracheophyta</taxon>
        <taxon>Spermatophyta</taxon>
        <taxon>Magnoliopsida</taxon>
        <taxon>eudicotyledons</taxon>
        <taxon>Gunneridae</taxon>
        <taxon>Pentapetalae</taxon>
        <taxon>rosids</taxon>
        <taxon>fabids</taxon>
        <taxon>Rosales</taxon>
        <taxon>Rosaceae</taxon>
        <taxon>Rosoideae</taxon>
        <taxon>Rosoideae incertae sedis</taxon>
        <taxon>Rubus</taxon>
    </lineage>
</organism>
<evidence type="ECO:0000256" key="3">
    <source>
        <dbReference type="ARBA" id="ARBA00022723"/>
    </source>
</evidence>
<keyword evidence="1" id="KW-0489">Methyltransferase</keyword>
<dbReference type="Proteomes" id="UP001457282">
    <property type="component" value="Unassembled WGS sequence"/>
</dbReference>
<evidence type="ECO:0000313" key="6">
    <source>
        <dbReference type="Proteomes" id="UP001457282"/>
    </source>
</evidence>
<keyword evidence="6" id="KW-1185">Reference proteome</keyword>
<gene>
    <name evidence="5" type="ORF">M0R45_016665</name>
</gene>
<proteinExistence type="predicted"/>
<evidence type="ECO:0000256" key="4">
    <source>
        <dbReference type="ARBA" id="ARBA00022842"/>
    </source>
</evidence>
<name>A0AAW1XT45_RUBAR</name>
<dbReference type="InterPro" id="IPR042086">
    <property type="entry name" value="MeTrfase_capping"/>
</dbReference>
<keyword evidence="3" id="KW-0479">Metal-binding</keyword>
<dbReference type="EMBL" id="JBEDUW010000003">
    <property type="protein sequence ID" value="KAK9939987.1"/>
    <property type="molecule type" value="Genomic_DNA"/>
</dbReference>
<keyword evidence="2" id="KW-0808">Transferase</keyword>